<dbReference type="AlphaFoldDB" id="X1QG85"/>
<keyword evidence="1" id="KW-1133">Transmembrane helix</keyword>
<gene>
    <name evidence="2" type="ORF">S06H3_61588</name>
</gene>
<comment type="caution">
    <text evidence="2">The sequence shown here is derived from an EMBL/GenBank/DDBJ whole genome shotgun (WGS) entry which is preliminary data.</text>
</comment>
<keyword evidence="1" id="KW-0472">Membrane</keyword>
<accession>X1QG85</accession>
<evidence type="ECO:0000313" key="2">
    <source>
        <dbReference type="EMBL" id="GAI53836.1"/>
    </source>
</evidence>
<dbReference type="EMBL" id="BARV01040420">
    <property type="protein sequence ID" value="GAI53836.1"/>
    <property type="molecule type" value="Genomic_DNA"/>
</dbReference>
<keyword evidence="1" id="KW-0812">Transmembrane</keyword>
<feature type="transmembrane region" description="Helical" evidence="1">
    <location>
        <begin position="22"/>
        <end position="41"/>
    </location>
</feature>
<evidence type="ECO:0000256" key="1">
    <source>
        <dbReference type="SAM" id="Phobius"/>
    </source>
</evidence>
<protein>
    <submittedName>
        <fullName evidence="2">Uncharacterized protein</fullName>
    </submittedName>
</protein>
<feature type="non-terminal residue" evidence="2">
    <location>
        <position position="1"/>
    </location>
</feature>
<sequence>PGHLDWLGQSITIHTDGFLSKIVQLVIILLVVFVLFSLGLWDDN</sequence>
<reference evidence="2" key="1">
    <citation type="journal article" date="2014" name="Front. Microbiol.">
        <title>High frequency of phylogenetically diverse reductive dehalogenase-homologous genes in deep subseafloor sedimentary metagenomes.</title>
        <authorList>
            <person name="Kawai M."/>
            <person name="Futagami T."/>
            <person name="Toyoda A."/>
            <person name="Takaki Y."/>
            <person name="Nishi S."/>
            <person name="Hori S."/>
            <person name="Arai W."/>
            <person name="Tsubouchi T."/>
            <person name="Morono Y."/>
            <person name="Uchiyama I."/>
            <person name="Ito T."/>
            <person name="Fujiyama A."/>
            <person name="Inagaki F."/>
            <person name="Takami H."/>
        </authorList>
    </citation>
    <scope>NUCLEOTIDE SEQUENCE</scope>
    <source>
        <strain evidence="2">Expedition CK06-06</strain>
    </source>
</reference>
<name>X1QG85_9ZZZZ</name>
<proteinExistence type="predicted"/>
<organism evidence="2">
    <name type="scientific">marine sediment metagenome</name>
    <dbReference type="NCBI Taxonomy" id="412755"/>
    <lineage>
        <taxon>unclassified sequences</taxon>
        <taxon>metagenomes</taxon>
        <taxon>ecological metagenomes</taxon>
    </lineage>
</organism>